<evidence type="ECO:0000256" key="2">
    <source>
        <dbReference type="ARBA" id="ARBA00022723"/>
    </source>
</evidence>
<dbReference type="Pfam" id="PF13442">
    <property type="entry name" value="Cytochrome_CBB3"/>
    <property type="match status" value="1"/>
</dbReference>
<evidence type="ECO:0000256" key="5">
    <source>
        <dbReference type="SAM" id="Phobius"/>
    </source>
</evidence>
<keyword evidence="5" id="KW-0812">Transmembrane</keyword>
<dbReference type="Proteomes" id="UP000218615">
    <property type="component" value="Unassembled WGS sequence"/>
</dbReference>
<name>A0A284VJZ2_9EURY</name>
<dbReference type="OrthoDB" id="377686at2157"/>
<gene>
    <name evidence="7" type="ORF">MNV_1230011</name>
</gene>
<dbReference type="GO" id="GO:0020037">
    <property type="term" value="F:heme binding"/>
    <property type="evidence" value="ECO:0007669"/>
    <property type="project" value="InterPro"/>
</dbReference>
<dbReference type="Gene3D" id="1.10.760.10">
    <property type="entry name" value="Cytochrome c-like domain"/>
    <property type="match status" value="1"/>
</dbReference>
<dbReference type="InterPro" id="IPR009056">
    <property type="entry name" value="Cyt_c-like_dom"/>
</dbReference>
<keyword evidence="3 4" id="KW-0408">Iron</keyword>
<proteinExistence type="predicted"/>
<dbReference type="SUPFAM" id="SSF46626">
    <property type="entry name" value="Cytochrome c"/>
    <property type="match status" value="1"/>
</dbReference>
<dbReference type="InterPro" id="IPR036909">
    <property type="entry name" value="Cyt_c-like_dom_sf"/>
</dbReference>
<reference evidence="8" key="1">
    <citation type="submission" date="2017-06" db="EMBL/GenBank/DDBJ databases">
        <authorList>
            <person name="Cremers G."/>
        </authorList>
    </citation>
    <scope>NUCLEOTIDE SEQUENCE [LARGE SCALE GENOMIC DNA]</scope>
</reference>
<dbReference type="EMBL" id="FZMP01000028">
    <property type="protein sequence ID" value="SNQ59570.1"/>
    <property type="molecule type" value="Genomic_DNA"/>
</dbReference>
<evidence type="ECO:0000256" key="1">
    <source>
        <dbReference type="ARBA" id="ARBA00022617"/>
    </source>
</evidence>
<dbReference type="GO" id="GO:0009055">
    <property type="term" value="F:electron transfer activity"/>
    <property type="evidence" value="ECO:0007669"/>
    <property type="project" value="InterPro"/>
</dbReference>
<dbReference type="GO" id="GO:0046872">
    <property type="term" value="F:metal ion binding"/>
    <property type="evidence" value="ECO:0007669"/>
    <property type="project" value="UniProtKB-KW"/>
</dbReference>
<evidence type="ECO:0000256" key="3">
    <source>
        <dbReference type="ARBA" id="ARBA00023004"/>
    </source>
</evidence>
<dbReference type="AlphaFoldDB" id="A0A284VJZ2"/>
<keyword evidence="8" id="KW-1185">Reference proteome</keyword>
<evidence type="ECO:0000313" key="8">
    <source>
        <dbReference type="Proteomes" id="UP000218615"/>
    </source>
</evidence>
<evidence type="ECO:0000259" key="6">
    <source>
        <dbReference type="PROSITE" id="PS51007"/>
    </source>
</evidence>
<feature type="transmembrane region" description="Helical" evidence="5">
    <location>
        <begin position="163"/>
        <end position="184"/>
    </location>
</feature>
<dbReference type="RefSeq" id="WP_143311608.1">
    <property type="nucleotide sequence ID" value="NZ_FZMP01000028.1"/>
</dbReference>
<keyword evidence="5" id="KW-0472">Membrane</keyword>
<accession>A0A284VJZ2</accession>
<keyword evidence="2 4" id="KW-0479">Metal-binding</keyword>
<dbReference type="PROSITE" id="PS51007">
    <property type="entry name" value="CYTC"/>
    <property type="match status" value="1"/>
</dbReference>
<protein>
    <recommendedName>
        <fullName evidence="6">Cytochrome c domain-containing protein</fullName>
    </recommendedName>
</protein>
<feature type="domain" description="Cytochrome c" evidence="6">
    <location>
        <begin position="49"/>
        <end position="131"/>
    </location>
</feature>
<sequence>MNNLRLILISLLVPSLLMIPYSVLSFYTDFANKNPDPSQVTASFSGKSYNAVEGKKAFEQYQCMGCHTIVGNGGYFAPDLTLVNKRIGGNEAALANFILAGAPAKGMPPMRDRGMNGEDAYRVVAFLKYTEKIDTNGWPNNGSWDRDGKLDSASPERLLPGNMWQAVLGIVFFNLLVFAIIIAYERGKEAKA</sequence>
<evidence type="ECO:0000256" key="4">
    <source>
        <dbReference type="PROSITE-ProRule" id="PRU00433"/>
    </source>
</evidence>
<keyword evidence="5" id="KW-1133">Transmembrane helix</keyword>
<evidence type="ECO:0000313" key="7">
    <source>
        <dbReference type="EMBL" id="SNQ59570.1"/>
    </source>
</evidence>
<organism evidence="7 8">
    <name type="scientific">Candidatus Methanoperedens nitratireducens</name>
    <dbReference type="NCBI Taxonomy" id="1392998"/>
    <lineage>
        <taxon>Archaea</taxon>
        <taxon>Methanobacteriati</taxon>
        <taxon>Methanobacteriota</taxon>
        <taxon>Stenosarchaea group</taxon>
        <taxon>Methanomicrobia</taxon>
        <taxon>Methanosarcinales</taxon>
        <taxon>ANME-2 cluster</taxon>
        <taxon>Candidatus Methanoperedentaceae</taxon>
        <taxon>Candidatus Methanoperedens</taxon>
    </lineage>
</organism>
<keyword evidence="1 4" id="KW-0349">Heme</keyword>